<dbReference type="GO" id="GO:0004803">
    <property type="term" value="F:transposase activity"/>
    <property type="evidence" value="ECO:0007669"/>
    <property type="project" value="InterPro"/>
</dbReference>
<feature type="domain" description="Transposase IS4-like" evidence="1">
    <location>
        <begin position="110"/>
        <end position="261"/>
    </location>
</feature>
<evidence type="ECO:0000313" key="2">
    <source>
        <dbReference type="EMBL" id="GAF71487.1"/>
    </source>
</evidence>
<dbReference type="Pfam" id="PF01609">
    <property type="entry name" value="DDE_Tnp_1"/>
    <property type="match status" value="1"/>
</dbReference>
<dbReference type="AlphaFoldDB" id="X0S6F9"/>
<sequence>MRQITLAHPPNKLEKQLLNLFHSSNLPLHFNKTGNKEFTNYQRISLIIIFRRENKSIRDFLEDLKESKWICWLGLKKIPKKSTFHDWLILFNMKLIRGLIDLSVDKNNLKVTAIDGSGVETNFKSSYYKKRLKDFGEKIKNSYHKIDILVDVYGKKQIIDYSFLLKNRHDSFVAKKILKKIKFKRCKILADRGYPNYDFIETAKRKQNNFVSPQKNYGERCRHDNFRRERKIRNYESNKPIYRRRVIVESVFSSLKRKQKLKLKSRLCYMKKREMGWHILFYNIRRNIVFDGKTIKESLSFYFFKVGIYLFPDKAEKRKSLKRK</sequence>
<protein>
    <recommendedName>
        <fullName evidence="1">Transposase IS4-like domain-containing protein</fullName>
    </recommendedName>
</protein>
<accession>X0S6F9</accession>
<proteinExistence type="predicted"/>
<organism evidence="2">
    <name type="scientific">marine sediment metagenome</name>
    <dbReference type="NCBI Taxonomy" id="412755"/>
    <lineage>
        <taxon>unclassified sequences</taxon>
        <taxon>metagenomes</taxon>
        <taxon>ecological metagenomes</taxon>
    </lineage>
</organism>
<name>X0S6F9_9ZZZZ</name>
<comment type="caution">
    <text evidence="2">The sequence shown here is derived from an EMBL/GenBank/DDBJ whole genome shotgun (WGS) entry which is preliminary data.</text>
</comment>
<dbReference type="InterPro" id="IPR002559">
    <property type="entry name" value="Transposase_11"/>
</dbReference>
<reference evidence="2" key="1">
    <citation type="journal article" date="2014" name="Front. Microbiol.">
        <title>High frequency of phylogenetically diverse reductive dehalogenase-homologous genes in deep subseafloor sedimentary metagenomes.</title>
        <authorList>
            <person name="Kawai M."/>
            <person name="Futagami T."/>
            <person name="Toyoda A."/>
            <person name="Takaki Y."/>
            <person name="Nishi S."/>
            <person name="Hori S."/>
            <person name="Arai W."/>
            <person name="Tsubouchi T."/>
            <person name="Morono Y."/>
            <person name="Uchiyama I."/>
            <person name="Ito T."/>
            <person name="Fujiyama A."/>
            <person name="Inagaki F."/>
            <person name="Takami H."/>
        </authorList>
    </citation>
    <scope>NUCLEOTIDE SEQUENCE</scope>
    <source>
        <strain evidence="2">Expedition CK06-06</strain>
    </source>
</reference>
<evidence type="ECO:0000259" key="1">
    <source>
        <dbReference type="Pfam" id="PF01609"/>
    </source>
</evidence>
<dbReference type="GO" id="GO:0003677">
    <property type="term" value="F:DNA binding"/>
    <property type="evidence" value="ECO:0007669"/>
    <property type="project" value="InterPro"/>
</dbReference>
<dbReference type="GO" id="GO:0006313">
    <property type="term" value="P:DNA transposition"/>
    <property type="evidence" value="ECO:0007669"/>
    <property type="project" value="InterPro"/>
</dbReference>
<dbReference type="EMBL" id="BARS01004001">
    <property type="protein sequence ID" value="GAF71487.1"/>
    <property type="molecule type" value="Genomic_DNA"/>
</dbReference>
<gene>
    <name evidence="2" type="ORF">S01H1_07793</name>
</gene>